<evidence type="ECO:0000313" key="3">
    <source>
        <dbReference type="Proteomes" id="UP000222913"/>
    </source>
</evidence>
<protein>
    <recommendedName>
        <fullName evidence="1">HTH cro/C1-type domain-containing protein</fullName>
    </recommendedName>
</protein>
<proteinExistence type="predicted"/>
<name>A0A2G3NZA3_STRMC</name>
<sequence>MNRLKELRKEKGLTLAKLREELKDKQGISFSTSQLSSFENGERSPRRKDAWKLIADYFGVSVGYLLRYDNDFEKQIRIDTLNDIINKLHTAYESLPNEKDNDEFLRGFEAAELLVKTQKMRLDFEELANGK</sequence>
<evidence type="ECO:0000313" key="2">
    <source>
        <dbReference type="EMBL" id="PHV58887.1"/>
    </source>
</evidence>
<dbReference type="InterPro" id="IPR001387">
    <property type="entry name" value="Cro/C1-type_HTH"/>
</dbReference>
<dbReference type="EMBL" id="PEBM01000007">
    <property type="protein sequence ID" value="PHV58887.1"/>
    <property type="molecule type" value="Genomic_DNA"/>
</dbReference>
<organism evidence="2 3">
    <name type="scientific">Streptococcus macedonicus</name>
    <name type="common">Streptococcus gallolyticus macedonicus</name>
    <dbReference type="NCBI Taxonomy" id="59310"/>
    <lineage>
        <taxon>Bacteria</taxon>
        <taxon>Bacillati</taxon>
        <taxon>Bacillota</taxon>
        <taxon>Bacilli</taxon>
        <taxon>Lactobacillales</taxon>
        <taxon>Streptococcaceae</taxon>
        <taxon>Streptococcus</taxon>
    </lineage>
</organism>
<dbReference type="Proteomes" id="UP000222913">
    <property type="component" value="Unassembled WGS sequence"/>
</dbReference>
<dbReference type="InterPro" id="IPR010982">
    <property type="entry name" value="Lambda_DNA-bd_dom_sf"/>
</dbReference>
<dbReference type="GO" id="GO:0003677">
    <property type="term" value="F:DNA binding"/>
    <property type="evidence" value="ECO:0007669"/>
    <property type="project" value="InterPro"/>
</dbReference>
<reference evidence="2 3" key="1">
    <citation type="submission" date="2017-10" db="EMBL/GenBank/DDBJ databases">
        <title>Whole-genome sequence of three Streptococcus macedonicus strains isolated from Italian cheeses of the Veneto region.</title>
        <authorList>
            <person name="Treu L."/>
            <person name="De Diego-Diaz B."/>
            <person name="Papadimitriou K."/>
            <person name="Tsakalidou E."/>
            <person name="Corich V."/>
            <person name="Giacomini A."/>
        </authorList>
    </citation>
    <scope>NUCLEOTIDE SEQUENCE [LARGE SCALE GENOMIC DNA]</scope>
    <source>
        <strain evidence="2 3">27MV</strain>
    </source>
</reference>
<dbReference type="AlphaFoldDB" id="A0A2G3NZA3"/>
<dbReference type="SUPFAM" id="SSF47413">
    <property type="entry name" value="lambda repressor-like DNA-binding domains"/>
    <property type="match status" value="1"/>
</dbReference>
<gene>
    <name evidence="2" type="ORF">CS010_00950</name>
</gene>
<feature type="domain" description="HTH cro/C1-type" evidence="1">
    <location>
        <begin position="4"/>
        <end position="65"/>
    </location>
</feature>
<dbReference type="Pfam" id="PF01381">
    <property type="entry name" value="HTH_3"/>
    <property type="match status" value="1"/>
</dbReference>
<dbReference type="CDD" id="cd00093">
    <property type="entry name" value="HTH_XRE"/>
    <property type="match status" value="1"/>
</dbReference>
<dbReference type="SMART" id="SM00530">
    <property type="entry name" value="HTH_XRE"/>
    <property type="match status" value="1"/>
</dbReference>
<evidence type="ECO:0000259" key="1">
    <source>
        <dbReference type="PROSITE" id="PS50943"/>
    </source>
</evidence>
<dbReference type="Gene3D" id="1.10.260.40">
    <property type="entry name" value="lambda repressor-like DNA-binding domains"/>
    <property type="match status" value="1"/>
</dbReference>
<accession>A0A2G3NZA3</accession>
<dbReference type="PROSITE" id="PS50943">
    <property type="entry name" value="HTH_CROC1"/>
    <property type="match status" value="1"/>
</dbReference>
<dbReference type="RefSeq" id="WP_099390312.1">
    <property type="nucleotide sequence ID" value="NZ_PEBM01000007.1"/>
</dbReference>
<comment type="caution">
    <text evidence="2">The sequence shown here is derived from an EMBL/GenBank/DDBJ whole genome shotgun (WGS) entry which is preliminary data.</text>
</comment>